<comment type="caution">
    <text evidence="1">The sequence shown here is derived from an EMBL/GenBank/DDBJ whole genome shotgun (WGS) entry which is preliminary data.</text>
</comment>
<name>A0A2T6BVY6_9FLAO</name>
<dbReference type="EMBL" id="QBKT01000007">
    <property type="protein sequence ID" value="PTX60223.1"/>
    <property type="molecule type" value="Genomic_DNA"/>
</dbReference>
<accession>A0A2T6BVY6</accession>
<dbReference type="OrthoDB" id="1464480at2"/>
<sequence length="64" mass="7783">MDDKELEKIKDELLKKLESEFKESETIQWFIEVEILRLANKETDYEEIKKIARLTSKILKKKKK</sequence>
<dbReference type="RefSeq" id="WP_108115823.1">
    <property type="nucleotide sequence ID" value="NZ_QBKT01000007.1"/>
</dbReference>
<organism evidence="1 2">
    <name type="scientific">Kordia periserrulae</name>
    <dbReference type="NCBI Taxonomy" id="701523"/>
    <lineage>
        <taxon>Bacteria</taxon>
        <taxon>Pseudomonadati</taxon>
        <taxon>Bacteroidota</taxon>
        <taxon>Flavobacteriia</taxon>
        <taxon>Flavobacteriales</taxon>
        <taxon>Flavobacteriaceae</taxon>
        <taxon>Kordia</taxon>
    </lineage>
</organism>
<protein>
    <submittedName>
        <fullName evidence="1">Uncharacterized protein</fullName>
    </submittedName>
</protein>
<dbReference type="AlphaFoldDB" id="A0A2T6BVY6"/>
<evidence type="ECO:0000313" key="2">
    <source>
        <dbReference type="Proteomes" id="UP000244090"/>
    </source>
</evidence>
<evidence type="ECO:0000313" key="1">
    <source>
        <dbReference type="EMBL" id="PTX60223.1"/>
    </source>
</evidence>
<keyword evidence="2" id="KW-1185">Reference proteome</keyword>
<proteinExistence type="predicted"/>
<reference evidence="1 2" key="1">
    <citation type="submission" date="2018-04" db="EMBL/GenBank/DDBJ databases">
        <title>Genomic Encyclopedia of Archaeal and Bacterial Type Strains, Phase II (KMG-II): from individual species to whole genera.</title>
        <authorList>
            <person name="Goeker M."/>
        </authorList>
    </citation>
    <scope>NUCLEOTIDE SEQUENCE [LARGE SCALE GENOMIC DNA]</scope>
    <source>
        <strain evidence="1 2">DSM 25731</strain>
    </source>
</reference>
<gene>
    <name evidence="1" type="ORF">C8N46_107230</name>
</gene>
<dbReference type="Proteomes" id="UP000244090">
    <property type="component" value="Unassembled WGS sequence"/>
</dbReference>